<comment type="caution">
    <text evidence="1">The sequence shown here is derived from an EMBL/GenBank/DDBJ whole genome shotgun (WGS) entry which is preliminary data.</text>
</comment>
<proteinExistence type="predicted"/>
<evidence type="ECO:0000313" key="1">
    <source>
        <dbReference type="EMBL" id="NVL06811.1"/>
    </source>
</evidence>
<dbReference type="RefSeq" id="WP_176530567.1">
    <property type="nucleotide sequence ID" value="NZ_CP088022.1"/>
</dbReference>
<gene>
    <name evidence="1" type="ORF">HU230_13950</name>
</gene>
<protein>
    <submittedName>
        <fullName evidence="1">Uncharacterized protein</fullName>
    </submittedName>
</protein>
<organism evidence="1">
    <name type="scientific">Bradyrhizobium quebecense</name>
    <dbReference type="NCBI Taxonomy" id="2748629"/>
    <lineage>
        <taxon>Bacteria</taxon>
        <taxon>Pseudomonadati</taxon>
        <taxon>Pseudomonadota</taxon>
        <taxon>Alphaproteobacteria</taxon>
        <taxon>Hyphomicrobiales</taxon>
        <taxon>Nitrobacteraceae</taxon>
        <taxon>Bradyrhizobium</taxon>
    </lineage>
</organism>
<sequence>MGVKKVGKWIVERDELCLYLGETDDGCFQVTRNGEQIELTPVELGGALDGILQPACHGNGDK</sequence>
<reference evidence="1" key="1">
    <citation type="submission" date="2020-06" db="EMBL/GenBank/DDBJ databases">
        <title>Whole Genome Sequence of Bradyrhizobium sp. Strain 66S1MB.</title>
        <authorList>
            <person name="Bromfield E."/>
            <person name="Cloutier S."/>
        </authorList>
    </citation>
    <scope>NUCLEOTIDE SEQUENCE</scope>
    <source>
        <strain evidence="1">66S1MB</strain>
    </source>
</reference>
<name>A0A974ACT4_9BRAD</name>
<dbReference type="EMBL" id="JABWSX010000001">
    <property type="protein sequence ID" value="NVL06811.1"/>
    <property type="molecule type" value="Genomic_DNA"/>
</dbReference>
<dbReference type="AlphaFoldDB" id="A0A974ACT4"/>
<accession>A0A974ACT4</accession>